<name>T1EZF5_HELRO</name>
<protein>
    <submittedName>
        <fullName evidence="1 2">Uncharacterized protein</fullName>
    </submittedName>
</protein>
<dbReference type="RefSeq" id="XP_009011246.1">
    <property type="nucleotide sequence ID" value="XM_009012998.1"/>
</dbReference>
<evidence type="ECO:0000313" key="2">
    <source>
        <dbReference type="EnsemblMetazoa" id="HelroP167494"/>
    </source>
</evidence>
<dbReference type="GeneID" id="20201955"/>
<keyword evidence="3" id="KW-1185">Reference proteome</keyword>
<reference evidence="1 3" key="2">
    <citation type="journal article" date="2013" name="Nature">
        <title>Insights into bilaterian evolution from three spiralian genomes.</title>
        <authorList>
            <person name="Simakov O."/>
            <person name="Marletaz F."/>
            <person name="Cho S.J."/>
            <person name="Edsinger-Gonzales E."/>
            <person name="Havlak P."/>
            <person name="Hellsten U."/>
            <person name="Kuo D.H."/>
            <person name="Larsson T."/>
            <person name="Lv J."/>
            <person name="Arendt D."/>
            <person name="Savage R."/>
            <person name="Osoegawa K."/>
            <person name="de Jong P."/>
            <person name="Grimwood J."/>
            <person name="Chapman J.A."/>
            <person name="Shapiro H."/>
            <person name="Aerts A."/>
            <person name="Otillar R.P."/>
            <person name="Terry A.Y."/>
            <person name="Boore J.L."/>
            <person name="Grigoriev I.V."/>
            <person name="Lindberg D.R."/>
            <person name="Seaver E.C."/>
            <person name="Weisblat D.A."/>
            <person name="Putnam N.H."/>
            <person name="Rokhsar D.S."/>
        </authorList>
    </citation>
    <scope>NUCLEOTIDE SEQUENCE</scope>
</reference>
<reference evidence="3" key="1">
    <citation type="submission" date="2012-12" db="EMBL/GenBank/DDBJ databases">
        <authorList>
            <person name="Hellsten U."/>
            <person name="Grimwood J."/>
            <person name="Chapman J.A."/>
            <person name="Shapiro H."/>
            <person name="Aerts A."/>
            <person name="Otillar R.P."/>
            <person name="Terry A.Y."/>
            <person name="Boore J.L."/>
            <person name="Simakov O."/>
            <person name="Marletaz F."/>
            <person name="Cho S.-J."/>
            <person name="Edsinger-Gonzales E."/>
            <person name="Havlak P."/>
            <person name="Kuo D.-H."/>
            <person name="Larsson T."/>
            <person name="Lv J."/>
            <person name="Arendt D."/>
            <person name="Savage R."/>
            <person name="Osoegawa K."/>
            <person name="de Jong P."/>
            <person name="Lindberg D.R."/>
            <person name="Seaver E.C."/>
            <person name="Weisblat D.A."/>
            <person name="Putnam N.H."/>
            <person name="Grigoriev I.V."/>
            <person name="Rokhsar D.S."/>
        </authorList>
    </citation>
    <scope>NUCLEOTIDE SEQUENCE</scope>
</reference>
<dbReference type="AlphaFoldDB" id="T1EZF5"/>
<dbReference type="InParanoid" id="T1EZF5"/>
<evidence type="ECO:0000313" key="3">
    <source>
        <dbReference type="Proteomes" id="UP000015101"/>
    </source>
</evidence>
<gene>
    <name evidence="2" type="primary">20201955</name>
    <name evidence="1" type="ORF">HELRODRAFT_167494</name>
</gene>
<dbReference type="EMBL" id="AMQM01002792">
    <property type="status" value="NOT_ANNOTATED_CDS"/>
    <property type="molecule type" value="Genomic_DNA"/>
</dbReference>
<proteinExistence type="predicted"/>
<dbReference type="Proteomes" id="UP000015101">
    <property type="component" value="Unassembled WGS sequence"/>
</dbReference>
<dbReference type="HOGENOM" id="CLU_1877657_0_0_1"/>
<organism evidence="2 3">
    <name type="scientific">Helobdella robusta</name>
    <name type="common">Californian leech</name>
    <dbReference type="NCBI Taxonomy" id="6412"/>
    <lineage>
        <taxon>Eukaryota</taxon>
        <taxon>Metazoa</taxon>
        <taxon>Spiralia</taxon>
        <taxon>Lophotrochozoa</taxon>
        <taxon>Annelida</taxon>
        <taxon>Clitellata</taxon>
        <taxon>Hirudinea</taxon>
        <taxon>Rhynchobdellida</taxon>
        <taxon>Glossiphoniidae</taxon>
        <taxon>Helobdella</taxon>
    </lineage>
</organism>
<dbReference type="EnsemblMetazoa" id="HelroT167494">
    <property type="protein sequence ID" value="HelroP167494"/>
    <property type="gene ID" value="HelroG167494"/>
</dbReference>
<sequence length="136" mass="15625">MILDTKIGPCSVYSDDSYVSVRLALTQVCPRLGRADARSKKGLKERCFVEALANSPVVNKCQTDDGDHEFALLSSEIKQISDDLVSAWVIYCKQINAAPSLKRFCREMERIYRNCPEFGHQRNWWLTLRCHLFLQP</sequence>
<dbReference type="KEGG" id="hro:HELRODRAFT_167494"/>
<evidence type="ECO:0000313" key="1">
    <source>
        <dbReference type="EMBL" id="ESO10977.1"/>
    </source>
</evidence>
<accession>T1EZF5</accession>
<reference evidence="2" key="3">
    <citation type="submission" date="2015-06" db="UniProtKB">
        <authorList>
            <consortium name="EnsemblMetazoa"/>
        </authorList>
    </citation>
    <scope>IDENTIFICATION</scope>
</reference>
<dbReference type="CTD" id="20201955"/>
<dbReference type="EMBL" id="KB095858">
    <property type="protein sequence ID" value="ESO10977.1"/>
    <property type="molecule type" value="Genomic_DNA"/>
</dbReference>